<sequence length="57" mass="6239">MTTITPTEVIPKQSLIENKPTSNANGILTKHKRMPQFTRPCGKQAIGKSKDFPCLAA</sequence>
<dbReference type="Proteomes" id="UP001054252">
    <property type="component" value="Unassembled WGS sequence"/>
</dbReference>
<evidence type="ECO:0000313" key="1">
    <source>
        <dbReference type="EMBL" id="GKU96247.1"/>
    </source>
</evidence>
<reference evidence="1 2" key="1">
    <citation type="journal article" date="2021" name="Commun. Biol.">
        <title>The genome of Shorea leprosula (Dipterocarpaceae) highlights the ecological relevance of drought in aseasonal tropical rainforests.</title>
        <authorList>
            <person name="Ng K.K.S."/>
            <person name="Kobayashi M.J."/>
            <person name="Fawcett J.A."/>
            <person name="Hatakeyama M."/>
            <person name="Paape T."/>
            <person name="Ng C.H."/>
            <person name="Ang C.C."/>
            <person name="Tnah L.H."/>
            <person name="Lee C.T."/>
            <person name="Nishiyama T."/>
            <person name="Sese J."/>
            <person name="O'Brien M.J."/>
            <person name="Copetti D."/>
            <person name="Mohd Noor M.I."/>
            <person name="Ong R.C."/>
            <person name="Putra M."/>
            <person name="Sireger I.Z."/>
            <person name="Indrioko S."/>
            <person name="Kosugi Y."/>
            <person name="Izuno A."/>
            <person name="Isagi Y."/>
            <person name="Lee S.L."/>
            <person name="Shimizu K.K."/>
        </authorList>
    </citation>
    <scope>NUCLEOTIDE SEQUENCE [LARGE SCALE GENOMIC DNA]</scope>
    <source>
        <tissue evidence="1">Leaf</tissue>
    </source>
</reference>
<proteinExistence type="predicted"/>
<comment type="caution">
    <text evidence="1">The sequence shown here is derived from an EMBL/GenBank/DDBJ whole genome shotgun (WGS) entry which is preliminary data.</text>
</comment>
<dbReference type="AlphaFoldDB" id="A0AAV5I541"/>
<dbReference type="EMBL" id="BPVZ01000010">
    <property type="protein sequence ID" value="GKU96247.1"/>
    <property type="molecule type" value="Genomic_DNA"/>
</dbReference>
<organism evidence="1 2">
    <name type="scientific">Rubroshorea leprosula</name>
    <dbReference type="NCBI Taxonomy" id="152421"/>
    <lineage>
        <taxon>Eukaryota</taxon>
        <taxon>Viridiplantae</taxon>
        <taxon>Streptophyta</taxon>
        <taxon>Embryophyta</taxon>
        <taxon>Tracheophyta</taxon>
        <taxon>Spermatophyta</taxon>
        <taxon>Magnoliopsida</taxon>
        <taxon>eudicotyledons</taxon>
        <taxon>Gunneridae</taxon>
        <taxon>Pentapetalae</taxon>
        <taxon>rosids</taxon>
        <taxon>malvids</taxon>
        <taxon>Malvales</taxon>
        <taxon>Dipterocarpaceae</taxon>
        <taxon>Rubroshorea</taxon>
    </lineage>
</organism>
<accession>A0AAV5I541</accession>
<keyword evidence="2" id="KW-1185">Reference proteome</keyword>
<name>A0AAV5I541_9ROSI</name>
<evidence type="ECO:0000313" key="2">
    <source>
        <dbReference type="Proteomes" id="UP001054252"/>
    </source>
</evidence>
<gene>
    <name evidence="1" type="ORF">SLEP1_g9501</name>
</gene>
<protein>
    <submittedName>
        <fullName evidence="1">Uncharacterized protein</fullName>
    </submittedName>
</protein>